<comment type="subcellular location">
    <subcellularLocation>
        <location evidence="1">Cell membrane</location>
        <topology evidence="1">Multi-pass membrane protein</topology>
    </subcellularLocation>
</comment>
<dbReference type="Proteomes" id="UP000831796">
    <property type="component" value="Chromosome"/>
</dbReference>
<feature type="modified residue" description="4-aspartylphosphate" evidence="11">
    <location>
        <position position="65"/>
    </location>
</feature>
<evidence type="ECO:0000259" key="13">
    <source>
        <dbReference type="PROSITE" id="PS50894"/>
    </source>
</evidence>
<name>A0A8T9Q8C4_9BACT</name>
<dbReference type="InterPro" id="IPR008207">
    <property type="entry name" value="Sig_transdc_His_kin_Hpt_dom"/>
</dbReference>
<dbReference type="RefSeq" id="WP_244675715.1">
    <property type="nucleotide sequence ID" value="NZ_CP095046.1"/>
</dbReference>
<dbReference type="InterPro" id="IPR001789">
    <property type="entry name" value="Sig_transdc_resp-reg_receiver"/>
</dbReference>
<dbReference type="SUPFAM" id="SSF47226">
    <property type="entry name" value="Histidine-containing phosphotransfer domain, HPT domain"/>
    <property type="match status" value="1"/>
</dbReference>
<gene>
    <name evidence="14" type="ORF">MUN79_27930</name>
</gene>
<dbReference type="PANTHER" id="PTHR45339">
    <property type="entry name" value="HYBRID SIGNAL TRANSDUCTION HISTIDINE KINASE J"/>
    <property type="match status" value="1"/>
</dbReference>
<keyword evidence="4" id="KW-0812">Transmembrane</keyword>
<dbReference type="GO" id="GO:0000160">
    <property type="term" value="P:phosphorelay signal transduction system"/>
    <property type="evidence" value="ECO:0007669"/>
    <property type="project" value="UniProtKB-KW"/>
</dbReference>
<sequence>MPASSIVLLPFEPSLRVLVADDNELNQLVVCRALEEWNVVPTMVENGRQAVEAASTQLFDAVLMDIQMPEMDGYEATRRLRRLRHLQQLPIIGLTASFSPTDQARALAAGMNETLAKPFEPTLLHASLVRHTGRARPVPAVRPATPDPTDIGTIRPGWHLLEELAAGNEAFIAQIITTFLQQTPGLYQQLVATVANPDRQALARMAHKLKGQIVYFDVPAIQQHLEKLERPPTPADADGASHLVAMIGHQLAALYPHLELRLQNHLRR</sequence>
<dbReference type="GO" id="GO:0005524">
    <property type="term" value="F:ATP binding"/>
    <property type="evidence" value="ECO:0007669"/>
    <property type="project" value="UniProtKB-KW"/>
</dbReference>
<reference evidence="14" key="1">
    <citation type="submission" date="2022-04" db="EMBL/GenBank/DDBJ databases">
        <title>Hymenobacter sp. isolated from the air.</title>
        <authorList>
            <person name="Won M."/>
            <person name="Lee C.-M."/>
            <person name="Woen H.-Y."/>
            <person name="Kwon S.-W."/>
        </authorList>
    </citation>
    <scope>NUCLEOTIDE SEQUENCE</scope>
    <source>
        <strain evidence="14">5116S-3</strain>
    </source>
</reference>
<dbReference type="InterPro" id="IPR036641">
    <property type="entry name" value="HPT_dom_sf"/>
</dbReference>
<keyword evidence="6" id="KW-0067">ATP-binding</keyword>
<keyword evidence="2" id="KW-1003">Cell membrane</keyword>
<dbReference type="PROSITE" id="PS50110">
    <property type="entry name" value="RESPONSE_REGULATORY"/>
    <property type="match status" value="1"/>
</dbReference>
<evidence type="ECO:0000256" key="8">
    <source>
        <dbReference type="ARBA" id="ARBA00023012"/>
    </source>
</evidence>
<dbReference type="Gene3D" id="1.20.120.160">
    <property type="entry name" value="HPT domain"/>
    <property type="match status" value="1"/>
</dbReference>
<keyword evidence="3 11" id="KW-0597">Phosphoprotein</keyword>
<proteinExistence type="predicted"/>
<evidence type="ECO:0000256" key="7">
    <source>
        <dbReference type="ARBA" id="ARBA00022989"/>
    </source>
</evidence>
<dbReference type="SUPFAM" id="SSF52172">
    <property type="entry name" value="CheY-like"/>
    <property type="match status" value="1"/>
</dbReference>
<evidence type="ECO:0000256" key="6">
    <source>
        <dbReference type="ARBA" id="ARBA00022840"/>
    </source>
</evidence>
<evidence type="ECO:0000256" key="10">
    <source>
        <dbReference type="PROSITE-ProRule" id="PRU00110"/>
    </source>
</evidence>
<dbReference type="KEGG" id="hcu:MUN79_27930"/>
<protein>
    <submittedName>
        <fullName evidence="14">Response regulator</fullName>
    </submittedName>
</protein>
<keyword evidence="15" id="KW-1185">Reference proteome</keyword>
<feature type="modified residue" description="Phosphohistidine" evidence="10">
    <location>
        <position position="207"/>
    </location>
</feature>
<dbReference type="Pfam" id="PF00072">
    <property type="entry name" value="Response_reg"/>
    <property type="match status" value="1"/>
</dbReference>
<keyword evidence="8" id="KW-0902">Two-component regulatory system</keyword>
<dbReference type="PROSITE" id="PS50894">
    <property type="entry name" value="HPT"/>
    <property type="match status" value="1"/>
</dbReference>
<keyword evidence="9" id="KW-0472">Membrane</keyword>
<dbReference type="EMBL" id="CP095046">
    <property type="protein sequence ID" value="UOQ72328.1"/>
    <property type="molecule type" value="Genomic_DNA"/>
</dbReference>
<dbReference type="Pfam" id="PF01627">
    <property type="entry name" value="Hpt"/>
    <property type="match status" value="1"/>
</dbReference>
<evidence type="ECO:0000256" key="2">
    <source>
        <dbReference type="ARBA" id="ARBA00022475"/>
    </source>
</evidence>
<evidence type="ECO:0000256" key="1">
    <source>
        <dbReference type="ARBA" id="ARBA00004651"/>
    </source>
</evidence>
<dbReference type="Gene3D" id="3.40.50.2300">
    <property type="match status" value="1"/>
</dbReference>
<evidence type="ECO:0000259" key="12">
    <source>
        <dbReference type="PROSITE" id="PS50110"/>
    </source>
</evidence>
<feature type="domain" description="HPt" evidence="13">
    <location>
        <begin position="168"/>
        <end position="261"/>
    </location>
</feature>
<keyword evidence="7" id="KW-1133">Transmembrane helix</keyword>
<evidence type="ECO:0000256" key="3">
    <source>
        <dbReference type="ARBA" id="ARBA00022553"/>
    </source>
</evidence>
<evidence type="ECO:0000256" key="11">
    <source>
        <dbReference type="PROSITE-ProRule" id="PRU00169"/>
    </source>
</evidence>
<dbReference type="SMART" id="SM00448">
    <property type="entry name" value="REC"/>
    <property type="match status" value="1"/>
</dbReference>
<accession>A0A8T9Q8C4</accession>
<keyword evidence="5" id="KW-0547">Nucleotide-binding</keyword>
<evidence type="ECO:0000256" key="5">
    <source>
        <dbReference type="ARBA" id="ARBA00022741"/>
    </source>
</evidence>
<organism evidence="14 15">
    <name type="scientific">Hymenobacter cellulosilyticus</name>
    <dbReference type="NCBI Taxonomy" id="2932248"/>
    <lineage>
        <taxon>Bacteria</taxon>
        <taxon>Pseudomonadati</taxon>
        <taxon>Bacteroidota</taxon>
        <taxon>Cytophagia</taxon>
        <taxon>Cytophagales</taxon>
        <taxon>Hymenobacteraceae</taxon>
        <taxon>Hymenobacter</taxon>
    </lineage>
</organism>
<feature type="domain" description="Response regulatory" evidence="12">
    <location>
        <begin position="16"/>
        <end position="132"/>
    </location>
</feature>
<evidence type="ECO:0000256" key="4">
    <source>
        <dbReference type="ARBA" id="ARBA00022692"/>
    </source>
</evidence>
<evidence type="ECO:0000256" key="9">
    <source>
        <dbReference type="ARBA" id="ARBA00023136"/>
    </source>
</evidence>
<evidence type="ECO:0000313" key="15">
    <source>
        <dbReference type="Proteomes" id="UP000831796"/>
    </source>
</evidence>
<dbReference type="InterPro" id="IPR011006">
    <property type="entry name" value="CheY-like_superfamily"/>
</dbReference>
<dbReference type="GO" id="GO:0004672">
    <property type="term" value="F:protein kinase activity"/>
    <property type="evidence" value="ECO:0007669"/>
    <property type="project" value="UniProtKB-ARBA"/>
</dbReference>
<dbReference type="PANTHER" id="PTHR45339:SF1">
    <property type="entry name" value="HYBRID SIGNAL TRANSDUCTION HISTIDINE KINASE J"/>
    <property type="match status" value="1"/>
</dbReference>
<dbReference type="GO" id="GO:0005886">
    <property type="term" value="C:plasma membrane"/>
    <property type="evidence" value="ECO:0007669"/>
    <property type="project" value="UniProtKB-SubCell"/>
</dbReference>
<dbReference type="AlphaFoldDB" id="A0A8T9Q8C4"/>
<dbReference type="CDD" id="cd17546">
    <property type="entry name" value="REC_hyHK_CKI1_RcsC-like"/>
    <property type="match status" value="1"/>
</dbReference>
<evidence type="ECO:0000313" key="14">
    <source>
        <dbReference type="EMBL" id="UOQ72328.1"/>
    </source>
</evidence>